<dbReference type="Gene3D" id="1.10.533.10">
    <property type="entry name" value="Death Domain, Fas"/>
    <property type="match status" value="1"/>
</dbReference>
<dbReference type="OrthoDB" id="5973910at2759"/>
<dbReference type="SMART" id="SM00209">
    <property type="entry name" value="TSP1"/>
    <property type="match status" value="1"/>
</dbReference>
<protein>
    <recommendedName>
        <fullName evidence="6">Netrin receptor UNC5</fullName>
    </recommendedName>
</protein>
<proteinExistence type="inferred from homology"/>
<dbReference type="SUPFAM" id="SSF82895">
    <property type="entry name" value="TSP-1 type 1 repeat"/>
    <property type="match status" value="1"/>
</dbReference>
<evidence type="ECO:0000256" key="5">
    <source>
        <dbReference type="ARBA" id="ARBA00023136"/>
    </source>
</evidence>
<dbReference type="GO" id="GO:0007411">
    <property type="term" value="P:axon guidance"/>
    <property type="evidence" value="ECO:0007669"/>
    <property type="project" value="TreeGrafter"/>
</dbReference>
<dbReference type="Pfam" id="PF00090">
    <property type="entry name" value="TSP_1"/>
    <property type="match status" value="1"/>
</dbReference>
<keyword evidence="10" id="KW-1185">Reference proteome</keyword>
<dbReference type="InterPro" id="IPR011029">
    <property type="entry name" value="DEATH-like_dom_sf"/>
</dbReference>
<dbReference type="GO" id="GO:0005042">
    <property type="term" value="F:netrin receptor activity"/>
    <property type="evidence" value="ECO:0007669"/>
    <property type="project" value="UniProtKB-UniRule"/>
</dbReference>
<keyword evidence="6" id="KW-0217">Developmental protein</keyword>
<feature type="region of interest" description="Disordered" evidence="7">
    <location>
        <begin position="134"/>
        <end position="154"/>
    </location>
</feature>
<dbReference type="SUPFAM" id="SSF48726">
    <property type="entry name" value="Immunoglobulin"/>
    <property type="match status" value="1"/>
</dbReference>
<keyword evidence="5" id="KW-0472">Membrane</keyword>
<dbReference type="AlphaFoldDB" id="A0A9Q0INS0"/>
<comment type="function">
    <text evidence="6">Receptor for netrin required for axon guidance. Mediates axon repulsion of neuronal growth cones in the developing nervous system upon ligand binding.</text>
</comment>
<dbReference type="InterPro" id="IPR000884">
    <property type="entry name" value="TSP1_rpt"/>
</dbReference>
<dbReference type="InterPro" id="IPR000488">
    <property type="entry name" value="Death_dom"/>
</dbReference>
<dbReference type="GO" id="GO:0005886">
    <property type="term" value="C:plasma membrane"/>
    <property type="evidence" value="ECO:0007669"/>
    <property type="project" value="UniProtKB-SubCell"/>
</dbReference>
<dbReference type="Pfam" id="PF00531">
    <property type="entry name" value="Death"/>
    <property type="match status" value="1"/>
</dbReference>
<accession>A0A9Q0INS0</accession>
<evidence type="ECO:0000256" key="7">
    <source>
        <dbReference type="SAM" id="MobiDB-lite"/>
    </source>
</evidence>
<comment type="subcellular location">
    <subcellularLocation>
        <location evidence="6">Cell membrane</location>
        <topology evidence="6">Single-pass type I membrane protein</topology>
    </subcellularLocation>
    <subcellularLocation>
        <location evidence="1">Membrane</location>
        <topology evidence="1">Single-pass membrane protein</topology>
    </subcellularLocation>
</comment>
<name>A0A9Q0INS0_9TELE</name>
<dbReference type="PROSITE" id="PS50092">
    <property type="entry name" value="TSP1"/>
    <property type="match status" value="1"/>
</dbReference>
<dbReference type="InterPro" id="IPR033772">
    <property type="entry name" value="UPA"/>
</dbReference>
<dbReference type="Pfam" id="PF17217">
    <property type="entry name" value="UPA"/>
    <property type="match status" value="1"/>
</dbReference>
<dbReference type="InterPro" id="IPR037936">
    <property type="entry name" value="UNC5A-D"/>
</dbReference>
<keyword evidence="3" id="KW-0812">Transmembrane</keyword>
<dbReference type="InterPro" id="IPR013098">
    <property type="entry name" value="Ig_I-set"/>
</dbReference>
<dbReference type="InterPro" id="IPR036179">
    <property type="entry name" value="Ig-like_dom_sf"/>
</dbReference>
<keyword evidence="4" id="KW-1133">Transmembrane helix</keyword>
<dbReference type="Pfam" id="PF07679">
    <property type="entry name" value="I-set"/>
    <property type="match status" value="1"/>
</dbReference>
<sequence length="686" mass="74186">MQVAWLKNDEPLNLDATVGARADHNLIVPEARLSDSGNYTCLVSNIVAKRRSATATVVVYVNGGWSLWTDWSLCSVHCGRGVQKRSRTCTHPAPLNGGPSARACRCRRAPATRSVQWTAAGAHGVRGRRAAWTATGSAAGTAPSQSPVTGAGPVRAPRWGPTTAPGASVSRIAGCFTTSSPKYGVDVIDSSALTSGFQSFTFKTSRQGNPLLINSSMQPDLGVSRTYTSPMCFQDSMDKELMADHSPLKPLPDIKVKGMSERAEYHAVSHPGTFPRGVAPDYKGVGVDTTLGRKDHQAVGLRGGAAGSAQHRTPPEEGDEVLLSPEVTYGPPGLDLSCPVALSVAHCADLGTVPGRHWAVRLKRRTPENKWEEVMSIGEESTSCYCLLEAERCHLLLGSPGRYALVGQPLSQEAAKRLRLAVFGSPDACNPLGFNLRVYCVDDTPHALQAVNRAAVAVLECVRGGRLLEEPKTLQFSGNGFSLQVSIQDIPQLLWGIKPFTTCQEFSFTQVWSGDQHPLQCCFVLERFSLTQVAPQLSCKISIRQVKGREQMLQVYTSAAAVENEKAAIPLFPPSDCALTSESGSNAFKIPPSIHQRICATFDSTNAKGKDWQLLAQKLHLDRNLSYFACQRSPSAVILSLWEIQQQNSGDVDSLACALEEIDRAQSPRTFPSLRHSNDHLDSEFT</sequence>
<evidence type="ECO:0000256" key="2">
    <source>
        <dbReference type="ARBA" id="ARBA00009844"/>
    </source>
</evidence>
<dbReference type="Pfam" id="PF00791">
    <property type="entry name" value="ZU5"/>
    <property type="match status" value="1"/>
</dbReference>
<comment type="caution">
    <text evidence="9">The sequence shown here is derived from an EMBL/GenBank/DDBJ whole genome shotgun (WGS) entry which is preliminary data.</text>
</comment>
<feature type="domain" description="Ig-like" evidence="8">
    <location>
        <begin position="1"/>
        <end position="58"/>
    </location>
</feature>
<dbReference type="SMART" id="SM00005">
    <property type="entry name" value="DEATH"/>
    <property type="match status" value="1"/>
</dbReference>
<keyword evidence="6" id="KW-0675">Receptor</keyword>
<dbReference type="PANTHER" id="PTHR12582:SF5">
    <property type="entry name" value="NETRIN RECEPTOR UNC5D"/>
    <property type="match status" value="1"/>
</dbReference>
<evidence type="ECO:0000256" key="6">
    <source>
        <dbReference type="RuleBase" id="RU367033"/>
    </source>
</evidence>
<gene>
    <name evidence="9" type="ORF">NHX12_026922</name>
</gene>
<organism evidence="9 10">
    <name type="scientific">Muraenolepis orangiensis</name>
    <name type="common">Patagonian moray cod</name>
    <dbReference type="NCBI Taxonomy" id="630683"/>
    <lineage>
        <taxon>Eukaryota</taxon>
        <taxon>Metazoa</taxon>
        <taxon>Chordata</taxon>
        <taxon>Craniata</taxon>
        <taxon>Vertebrata</taxon>
        <taxon>Euteleostomi</taxon>
        <taxon>Actinopterygii</taxon>
        <taxon>Neopterygii</taxon>
        <taxon>Teleostei</taxon>
        <taxon>Neoteleostei</taxon>
        <taxon>Acanthomorphata</taxon>
        <taxon>Zeiogadaria</taxon>
        <taxon>Gadariae</taxon>
        <taxon>Gadiformes</taxon>
        <taxon>Muraenolepidoidei</taxon>
        <taxon>Muraenolepididae</taxon>
        <taxon>Muraenolepis</taxon>
    </lineage>
</organism>
<evidence type="ECO:0000256" key="1">
    <source>
        <dbReference type="ARBA" id="ARBA00004167"/>
    </source>
</evidence>
<evidence type="ECO:0000313" key="9">
    <source>
        <dbReference type="EMBL" id="KAJ3604870.1"/>
    </source>
</evidence>
<keyword evidence="6" id="KW-0393">Immunoglobulin domain</keyword>
<dbReference type="SUPFAM" id="SSF47986">
    <property type="entry name" value="DEATH domain"/>
    <property type="match status" value="1"/>
</dbReference>
<dbReference type="FunFam" id="1.10.533.10:FF:000001">
    <property type="entry name" value="Unc-5 netrin receptor B"/>
    <property type="match status" value="1"/>
</dbReference>
<dbReference type="EMBL" id="JANIIK010000043">
    <property type="protein sequence ID" value="KAJ3604870.1"/>
    <property type="molecule type" value="Genomic_DNA"/>
</dbReference>
<reference evidence="9" key="1">
    <citation type="submission" date="2022-07" db="EMBL/GenBank/DDBJ databases">
        <title>Chromosome-level genome of Muraenolepis orangiensis.</title>
        <authorList>
            <person name="Kim J."/>
        </authorList>
    </citation>
    <scope>NUCLEOTIDE SEQUENCE</scope>
    <source>
        <strain evidence="9">KU_S4_2022</strain>
        <tissue evidence="9">Muscle</tissue>
    </source>
</reference>
<dbReference type="InterPro" id="IPR013783">
    <property type="entry name" value="Ig-like_fold"/>
</dbReference>
<dbReference type="InterPro" id="IPR036383">
    <property type="entry name" value="TSP1_rpt_sf"/>
</dbReference>
<evidence type="ECO:0000259" key="8">
    <source>
        <dbReference type="PROSITE" id="PS50835"/>
    </source>
</evidence>
<dbReference type="InterPro" id="IPR007110">
    <property type="entry name" value="Ig-like_dom"/>
</dbReference>
<dbReference type="Gene3D" id="2.60.40.10">
    <property type="entry name" value="Immunoglobulins"/>
    <property type="match status" value="1"/>
</dbReference>
<dbReference type="InterPro" id="IPR000906">
    <property type="entry name" value="ZU5_dom"/>
</dbReference>
<dbReference type="Proteomes" id="UP001148018">
    <property type="component" value="Unassembled WGS sequence"/>
</dbReference>
<dbReference type="Gene3D" id="2.20.100.10">
    <property type="entry name" value="Thrombospondin type-1 (TSP1) repeat"/>
    <property type="match status" value="1"/>
</dbReference>
<evidence type="ECO:0000313" key="10">
    <source>
        <dbReference type="Proteomes" id="UP001148018"/>
    </source>
</evidence>
<evidence type="ECO:0000256" key="4">
    <source>
        <dbReference type="ARBA" id="ARBA00022989"/>
    </source>
</evidence>
<dbReference type="Gene3D" id="2.60.220.30">
    <property type="match status" value="1"/>
</dbReference>
<evidence type="ECO:0000256" key="3">
    <source>
        <dbReference type="ARBA" id="ARBA00022692"/>
    </source>
</evidence>
<dbReference type="PROSITE" id="PS50835">
    <property type="entry name" value="IG_LIKE"/>
    <property type="match status" value="1"/>
</dbReference>
<comment type="similarity">
    <text evidence="2 6">Belongs to the unc-5 family.</text>
</comment>
<dbReference type="PANTHER" id="PTHR12582">
    <property type="entry name" value="NETRIN RECEPTOR UNC5"/>
    <property type="match status" value="1"/>
</dbReference>